<feature type="domain" description="NADH:flavin oxidoreductase/NADH oxidase N-terminal" evidence="6">
    <location>
        <begin position="4"/>
        <end position="322"/>
    </location>
</feature>
<keyword evidence="3" id="KW-0288">FMN</keyword>
<comment type="cofactor">
    <cofactor evidence="1">
        <name>FMN</name>
        <dbReference type="ChEBI" id="CHEBI:58210"/>
    </cofactor>
</comment>
<evidence type="ECO:0000256" key="1">
    <source>
        <dbReference type="ARBA" id="ARBA00001917"/>
    </source>
</evidence>
<dbReference type="PANTHER" id="PTHR43303:SF4">
    <property type="entry name" value="NADPH DEHYDROGENASE C23G7.10C-RELATED"/>
    <property type="match status" value="1"/>
</dbReference>
<reference evidence="7 8" key="1">
    <citation type="submission" date="2023-07" db="EMBL/GenBank/DDBJ databases">
        <title>Genomic Encyclopedia of Type Strains, Phase IV (KMG-IV): sequencing the most valuable type-strain genomes for metagenomic binning, comparative biology and taxonomic classification.</title>
        <authorList>
            <person name="Goeker M."/>
        </authorList>
    </citation>
    <scope>NUCLEOTIDE SEQUENCE [LARGE SCALE GENOMIC DNA]</scope>
    <source>
        <strain evidence="7 8">DSM 16460</strain>
    </source>
</reference>
<dbReference type="InterPro" id="IPR001155">
    <property type="entry name" value="OxRdtase_FMN_N"/>
</dbReference>
<gene>
    <name evidence="7" type="ORF">J2S77_002457</name>
</gene>
<proteinExistence type="predicted"/>
<name>A0ABT9VHL8_9BACI</name>
<evidence type="ECO:0000259" key="6">
    <source>
        <dbReference type="Pfam" id="PF00724"/>
    </source>
</evidence>
<sequence length="336" mass="37440">MTHLFEPIELKGVTIPNRIMLSPMCQYQVQTNDGTPAEWHYIHLVSRAIGGVGLVCYEMTNIESNGRISENCLGLWNAQHVEAYKHINQSIQTYGAKAGIQIAHAGRKSKIEDEDIVGPSPIPFSPESPVPRELSTDEVKSLVKQFGQSTQLAVEAGFDVIELHGAHGYLLHQFLSPRSNQRHDEYGEYDRFPLEVIREVKANMPESMPLVFRLSAVEYGEDGYDFGHIKQMIPQFIEAGVDAFDVSTGGNSPNRPETSPGFQVPYAETIRHEFDIPVISVGELDDAQLAAKVIQEHQADMIAIGRGLLRHPYWPKEAATKLGFNLDLPGVYNLGY</sequence>
<dbReference type="SUPFAM" id="SSF51395">
    <property type="entry name" value="FMN-linked oxidoreductases"/>
    <property type="match status" value="1"/>
</dbReference>
<evidence type="ECO:0000256" key="5">
    <source>
        <dbReference type="ARBA" id="ARBA00023002"/>
    </source>
</evidence>
<keyword evidence="4" id="KW-0521">NADP</keyword>
<keyword evidence="2" id="KW-0285">Flavoprotein</keyword>
<evidence type="ECO:0000313" key="8">
    <source>
        <dbReference type="Proteomes" id="UP001224359"/>
    </source>
</evidence>
<protein>
    <submittedName>
        <fullName evidence="7">2,4-dienoyl-CoA reductase-like NADH-dependent reductase (Old Yellow Enzyme family)</fullName>
    </submittedName>
</protein>
<dbReference type="PANTHER" id="PTHR43303">
    <property type="entry name" value="NADPH DEHYDROGENASE C23G7.10C-RELATED"/>
    <property type="match status" value="1"/>
</dbReference>
<dbReference type="EMBL" id="JAUSTQ010000012">
    <property type="protein sequence ID" value="MDQ0160453.1"/>
    <property type="molecule type" value="Genomic_DNA"/>
</dbReference>
<dbReference type="InterPro" id="IPR013785">
    <property type="entry name" value="Aldolase_TIM"/>
</dbReference>
<dbReference type="InterPro" id="IPR044152">
    <property type="entry name" value="YqjM-like"/>
</dbReference>
<accession>A0ABT9VHL8</accession>
<comment type="caution">
    <text evidence="7">The sequence shown here is derived from an EMBL/GenBank/DDBJ whole genome shotgun (WGS) entry which is preliminary data.</text>
</comment>
<organism evidence="7 8">
    <name type="scientific">Alkalibacillus salilacus</name>
    <dbReference type="NCBI Taxonomy" id="284582"/>
    <lineage>
        <taxon>Bacteria</taxon>
        <taxon>Bacillati</taxon>
        <taxon>Bacillota</taxon>
        <taxon>Bacilli</taxon>
        <taxon>Bacillales</taxon>
        <taxon>Bacillaceae</taxon>
        <taxon>Alkalibacillus</taxon>
    </lineage>
</organism>
<keyword evidence="8" id="KW-1185">Reference proteome</keyword>
<evidence type="ECO:0000256" key="4">
    <source>
        <dbReference type="ARBA" id="ARBA00022857"/>
    </source>
</evidence>
<evidence type="ECO:0000256" key="3">
    <source>
        <dbReference type="ARBA" id="ARBA00022643"/>
    </source>
</evidence>
<dbReference type="Gene3D" id="3.20.20.70">
    <property type="entry name" value="Aldolase class I"/>
    <property type="match status" value="1"/>
</dbReference>
<dbReference type="RefSeq" id="WP_306977704.1">
    <property type="nucleotide sequence ID" value="NZ_JAUSTQ010000012.1"/>
</dbReference>
<dbReference type="Proteomes" id="UP001224359">
    <property type="component" value="Unassembled WGS sequence"/>
</dbReference>
<keyword evidence="5" id="KW-0560">Oxidoreductase</keyword>
<dbReference type="Pfam" id="PF00724">
    <property type="entry name" value="Oxidored_FMN"/>
    <property type="match status" value="1"/>
</dbReference>
<evidence type="ECO:0000256" key="2">
    <source>
        <dbReference type="ARBA" id="ARBA00022630"/>
    </source>
</evidence>
<evidence type="ECO:0000313" key="7">
    <source>
        <dbReference type="EMBL" id="MDQ0160453.1"/>
    </source>
</evidence>
<dbReference type="CDD" id="cd02932">
    <property type="entry name" value="OYE_YqiM_FMN"/>
    <property type="match status" value="1"/>
</dbReference>